<evidence type="ECO:0000313" key="2">
    <source>
        <dbReference type="Proteomes" id="UP000182715"/>
    </source>
</evidence>
<evidence type="ECO:0000313" key="1">
    <source>
        <dbReference type="EMBL" id="CRZ00441.1"/>
    </source>
</evidence>
<sequence>MRQAVDFDHHTVDFVGQFGAFLLHLFVKRQYFVDIFETAEIAIWQTEAECLEIGEFLDVFFRDETALLAGDGVGEKVQFALRSDARIELAQAAGSGVARIGKGFLPVFGLSFIEGGKIGFLHQYFAAYFDEFGRIFAVQPQGDVGDGFDVLGNVFARCAVAARCRLYQYAVAVEQADGEAVEFGFDNVFGIAAVQTVAHALVESVHFGVVEHAVFILRGKGVGQRQHRHFVAYFGKSRQRLAADALGRAVGQFEFGMV</sequence>
<dbReference type="AlphaFoldDB" id="A0A0H5QFU1"/>
<dbReference type="Proteomes" id="UP000182715">
    <property type="component" value="Unassembled WGS sequence"/>
</dbReference>
<proteinExistence type="predicted"/>
<name>A0A0H5QFU1_NEIMI</name>
<accession>A0A0H5QFU1</accession>
<dbReference type="EMBL" id="CVTF01000141">
    <property type="protein sequence ID" value="CRZ00441.1"/>
    <property type="molecule type" value="Genomic_DNA"/>
</dbReference>
<protein>
    <submittedName>
        <fullName evidence="1">Uncharacterized protein</fullName>
    </submittedName>
</protein>
<organism evidence="1 2">
    <name type="scientific">Neisseria meningitidis serogroup B</name>
    <dbReference type="NCBI Taxonomy" id="491"/>
    <lineage>
        <taxon>Bacteria</taxon>
        <taxon>Pseudomonadati</taxon>
        <taxon>Pseudomonadota</taxon>
        <taxon>Betaproteobacteria</taxon>
        <taxon>Neisseriales</taxon>
        <taxon>Neisseriaceae</taxon>
        <taxon>Neisseria</taxon>
    </lineage>
</organism>
<reference evidence="1 2" key="1">
    <citation type="submission" date="2014-11" db="EMBL/GenBank/DDBJ databases">
        <authorList>
            <person name="Diene M.Seydina."/>
        </authorList>
    </citation>
    <scope>NUCLEOTIDE SEQUENCE [LARGE SCALE GENOMIC DNA]</scope>
    <source>
        <strain evidence="1 2">Neisseria meningitidis CHUV</strain>
    </source>
</reference>